<dbReference type="InterPro" id="IPR051163">
    <property type="entry name" value="Sodium:Solute_Symporter_SSF"/>
</dbReference>
<sequence>MNSGTILLLFVFVYFIGLLVISYFTSRNSDNQSFFIGNKKSKWWLVAFGMIGTSLSGVTFISVPGTVGKMTGSEYIFGGFEYYMMVIGFFIGYFIVAAILLPLYYKMNLTSIYTYLGKRFNVEAHKIGSVFFIVSRAIGATARLYLVVNVLQIFLLEGLGVPFWVTALVLLLMVLLYTFEGGVKTIVITDTLQTSFMIISLIACIIYILSNLNLSFGEAYTILEQKNYTHFINFDPNSKTFFLKTILGGIFITIAMTGLDQEMMQKNISVDNLQNSKKNMLTFAGTLLFVNLAFLFLGGLLYLFALQNGAEYSQITNMVDGKEVVSNVFGFKDAAGNIKNVMGDDLFPSLSLQGHFPMIISVIFIIGLISALFPSADGALTAVTSSYCVDLLNLNEDKSKTEKEKKRLRMKVHLIFTVVFFILIMVFKAMNDKSIVYLIMEIAGYTYGPLLGLFAFGIFTKFKISKKYSILTVTLLAPVLTYIINMLVTNYTDYRIGVELIILNGLLTFIGLWLVKNKNYLKVV</sequence>
<feature type="transmembrane region" description="Helical" evidence="12">
    <location>
        <begin position="126"/>
        <end position="155"/>
    </location>
</feature>
<dbReference type="Gene3D" id="1.20.1730.10">
    <property type="entry name" value="Sodium/glucose cotransporter"/>
    <property type="match status" value="1"/>
</dbReference>
<feature type="transmembrane region" description="Helical" evidence="12">
    <location>
        <begin position="494"/>
        <end position="515"/>
    </location>
</feature>
<feature type="transmembrane region" description="Helical" evidence="12">
    <location>
        <begin position="354"/>
        <end position="373"/>
    </location>
</feature>
<proteinExistence type="inferred from homology"/>
<dbReference type="RefSeq" id="WP_115949654.1">
    <property type="nucleotide sequence ID" value="NZ_QNVS01000014.1"/>
</dbReference>
<evidence type="ECO:0000256" key="11">
    <source>
        <dbReference type="RuleBase" id="RU362091"/>
    </source>
</evidence>
<feature type="transmembrane region" description="Helical" evidence="12">
    <location>
        <begin position="280"/>
        <end position="304"/>
    </location>
</feature>
<feature type="transmembrane region" description="Helical" evidence="12">
    <location>
        <begin position="191"/>
        <end position="210"/>
    </location>
</feature>
<gene>
    <name evidence="13" type="ORF">DRF62_06780</name>
</gene>
<evidence type="ECO:0000256" key="1">
    <source>
        <dbReference type="ARBA" id="ARBA00004651"/>
    </source>
</evidence>
<evidence type="ECO:0000256" key="7">
    <source>
        <dbReference type="ARBA" id="ARBA00023053"/>
    </source>
</evidence>
<comment type="similarity">
    <text evidence="2 11">Belongs to the sodium:solute symporter (SSF) (TC 2.A.21) family.</text>
</comment>
<keyword evidence="5 12" id="KW-0812">Transmembrane</keyword>
<feature type="transmembrane region" description="Helical" evidence="12">
    <location>
        <begin position="435"/>
        <end position="456"/>
    </location>
</feature>
<dbReference type="Pfam" id="PF00474">
    <property type="entry name" value="SSF"/>
    <property type="match status" value="1"/>
</dbReference>
<feature type="transmembrane region" description="Helical" evidence="12">
    <location>
        <begin position="161"/>
        <end position="179"/>
    </location>
</feature>
<comment type="subcellular location">
    <subcellularLocation>
        <location evidence="1">Cell membrane</location>
        <topology evidence="1">Multi-pass membrane protein</topology>
    </subcellularLocation>
</comment>
<feature type="transmembrane region" description="Helical" evidence="12">
    <location>
        <begin position="6"/>
        <end position="24"/>
    </location>
</feature>
<dbReference type="PANTHER" id="PTHR42985">
    <property type="entry name" value="SODIUM-COUPLED MONOCARBOXYLATE TRANSPORTER"/>
    <property type="match status" value="1"/>
</dbReference>
<feature type="transmembrane region" description="Helical" evidence="12">
    <location>
        <begin position="83"/>
        <end position="105"/>
    </location>
</feature>
<dbReference type="InterPro" id="IPR038377">
    <property type="entry name" value="Na/Glc_symporter_sf"/>
</dbReference>
<feature type="transmembrane region" description="Helical" evidence="12">
    <location>
        <begin position="412"/>
        <end position="429"/>
    </location>
</feature>
<evidence type="ECO:0000256" key="6">
    <source>
        <dbReference type="ARBA" id="ARBA00022989"/>
    </source>
</evidence>
<keyword evidence="7" id="KW-0915">Sodium</keyword>
<dbReference type="GO" id="GO:0006814">
    <property type="term" value="P:sodium ion transport"/>
    <property type="evidence" value="ECO:0007669"/>
    <property type="project" value="UniProtKB-KW"/>
</dbReference>
<feature type="transmembrane region" description="Helical" evidence="12">
    <location>
        <begin position="241"/>
        <end position="259"/>
    </location>
</feature>
<dbReference type="CDD" id="cd10326">
    <property type="entry name" value="SLC5sbd_NIS-like"/>
    <property type="match status" value="1"/>
</dbReference>
<feature type="transmembrane region" description="Helical" evidence="12">
    <location>
        <begin position="44"/>
        <end position="63"/>
    </location>
</feature>
<dbReference type="Proteomes" id="UP000256512">
    <property type="component" value="Unassembled WGS sequence"/>
</dbReference>
<comment type="caution">
    <text evidence="13">The sequence shown here is derived from an EMBL/GenBank/DDBJ whole genome shotgun (WGS) entry which is preliminary data.</text>
</comment>
<keyword evidence="8" id="KW-0406">Ion transport</keyword>
<evidence type="ECO:0000256" key="8">
    <source>
        <dbReference type="ARBA" id="ARBA00023065"/>
    </source>
</evidence>
<organism evidence="13 14">
    <name type="scientific">Chryseobacterium piscium</name>
    <dbReference type="NCBI Taxonomy" id="333702"/>
    <lineage>
        <taxon>Bacteria</taxon>
        <taxon>Pseudomonadati</taxon>
        <taxon>Bacteroidota</taxon>
        <taxon>Flavobacteriia</taxon>
        <taxon>Flavobacteriales</taxon>
        <taxon>Weeksellaceae</taxon>
        <taxon>Chryseobacterium group</taxon>
        <taxon>Chryseobacterium</taxon>
    </lineage>
</organism>
<keyword evidence="10" id="KW-0739">Sodium transport</keyword>
<keyword evidence="9 12" id="KW-0472">Membrane</keyword>
<evidence type="ECO:0000313" key="13">
    <source>
        <dbReference type="EMBL" id="REC55311.1"/>
    </source>
</evidence>
<evidence type="ECO:0000256" key="5">
    <source>
        <dbReference type="ARBA" id="ARBA00022692"/>
    </source>
</evidence>
<dbReference type="EMBL" id="QNVS01000014">
    <property type="protein sequence ID" value="REC55311.1"/>
    <property type="molecule type" value="Genomic_DNA"/>
</dbReference>
<dbReference type="InterPro" id="IPR001734">
    <property type="entry name" value="Na/solute_symporter"/>
</dbReference>
<evidence type="ECO:0000313" key="14">
    <source>
        <dbReference type="Proteomes" id="UP000256512"/>
    </source>
</evidence>
<evidence type="ECO:0000256" key="10">
    <source>
        <dbReference type="ARBA" id="ARBA00023201"/>
    </source>
</evidence>
<keyword evidence="3" id="KW-0813">Transport</keyword>
<dbReference type="GO" id="GO:0015293">
    <property type="term" value="F:symporter activity"/>
    <property type="evidence" value="ECO:0007669"/>
    <property type="project" value="TreeGrafter"/>
</dbReference>
<keyword evidence="6 12" id="KW-1133">Transmembrane helix</keyword>
<accession>A0A3D9BPN7</accession>
<evidence type="ECO:0000256" key="4">
    <source>
        <dbReference type="ARBA" id="ARBA00022475"/>
    </source>
</evidence>
<keyword evidence="4" id="KW-1003">Cell membrane</keyword>
<evidence type="ECO:0000256" key="12">
    <source>
        <dbReference type="SAM" id="Phobius"/>
    </source>
</evidence>
<keyword evidence="14" id="KW-1185">Reference proteome</keyword>
<reference evidence="13 14" key="1">
    <citation type="journal article" date="2006" name="Int. J. Syst. Evol. Microbiol.">
        <title>Chryseobacterium piscium sp. nov., isolated from fish of the South Atlantic Ocean off South Africa.</title>
        <authorList>
            <person name="de Beer H."/>
            <person name="Hugo C.J."/>
            <person name="Jooste P.J."/>
            <person name="Vancanneyt M."/>
            <person name="Coenye T."/>
            <person name="Vandamme P."/>
        </authorList>
    </citation>
    <scope>NUCLEOTIDE SEQUENCE [LARGE SCALE GENOMIC DNA]</scope>
    <source>
        <strain evidence="13 14">CCUG 51923</strain>
    </source>
</reference>
<name>A0A3D9BPN7_9FLAO</name>
<evidence type="ECO:0000256" key="2">
    <source>
        <dbReference type="ARBA" id="ARBA00006434"/>
    </source>
</evidence>
<dbReference type="PROSITE" id="PS50283">
    <property type="entry name" value="NA_SOLUT_SYMP_3"/>
    <property type="match status" value="1"/>
</dbReference>
<feature type="transmembrane region" description="Helical" evidence="12">
    <location>
        <begin position="468"/>
        <end position="488"/>
    </location>
</feature>
<dbReference type="PANTHER" id="PTHR42985:SF47">
    <property type="entry name" value="INTEGRAL MEMBRANE TRANSPORT PROTEIN"/>
    <property type="match status" value="1"/>
</dbReference>
<evidence type="ECO:0000256" key="9">
    <source>
        <dbReference type="ARBA" id="ARBA00023136"/>
    </source>
</evidence>
<evidence type="ECO:0000256" key="3">
    <source>
        <dbReference type="ARBA" id="ARBA00022448"/>
    </source>
</evidence>
<protein>
    <submittedName>
        <fullName evidence="13">Sodium:solute symporter</fullName>
    </submittedName>
</protein>
<dbReference type="AlphaFoldDB" id="A0A3D9BPN7"/>
<dbReference type="GO" id="GO:0005886">
    <property type="term" value="C:plasma membrane"/>
    <property type="evidence" value="ECO:0007669"/>
    <property type="project" value="UniProtKB-SubCell"/>
</dbReference>